<reference evidence="1 2" key="1">
    <citation type="submission" date="2018-03" db="EMBL/GenBank/DDBJ databases">
        <title>Cereibacter changlensis.</title>
        <authorList>
            <person name="Meyer T.E."/>
            <person name="Miller S."/>
            <person name="Lodha T."/>
            <person name="Gandham S."/>
            <person name="Chintalapati S."/>
            <person name="Chintalapati V.R."/>
        </authorList>
    </citation>
    <scope>NUCLEOTIDE SEQUENCE [LARGE SCALE GENOMIC DNA]</scope>
    <source>
        <strain evidence="1 2">JA139</strain>
    </source>
</reference>
<dbReference type="PRINTS" id="PR01210">
    <property type="entry name" value="GGTRANSPTASE"/>
</dbReference>
<organism evidence="1 2">
    <name type="scientific">Cereibacter changlensis JA139</name>
    <dbReference type="NCBI Taxonomy" id="1188249"/>
    <lineage>
        <taxon>Bacteria</taxon>
        <taxon>Pseudomonadati</taxon>
        <taxon>Pseudomonadota</taxon>
        <taxon>Alphaproteobacteria</taxon>
        <taxon>Rhodobacterales</taxon>
        <taxon>Paracoccaceae</taxon>
        <taxon>Cereibacter</taxon>
    </lineage>
</organism>
<evidence type="ECO:0000313" key="1">
    <source>
        <dbReference type="EMBL" id="PTE23581.1"/>
    </source>
</evidence>
<dbReference type="InterPro" id="IPR052896">
    <property type="entry name" value="GGT-like_enzyme"/>
</dbReference>
<dbReference type="SUPFAM" id="SSF56235">
    <property type="entry name" value="N-terminal nucleophile aminohydrolases (Ntn hydrolases)"/>
    <property type="match status" value="1"/>
</dbReference>
<dbReference type="Gene3D" id="1.10.246.130">
    <property type="match status" value="1"/>
</dbReference>
<dbReference type="Pfam" id="PF01019">
    <property type="entry name" value="G_glu_transpept"/>
    <property type="match status" value="1"/>
</dbReference>
<dbReference type="InterPro" id="IPR043137">
    <property type="entry name" value="GGT_ssub_C"/>
</dbReference>
<keyword evidence="2" id="KW-1185">Reference proteome</keyword>
<dbReference type="EMBL" id="PZKG01000003">
    <property type="protein sequence ID" value="PTE23581.1"/>
    <property type="molecule type" value="Genomic_DNA"/>
</dbReference>
<dbReference type="AlphaFoldDB" id="A0A2T4K081"/>
<dbReference type="OrthoDB" id="9781342at2"/>
<keyword evidence="1" id="KW-0808">Transferase</keyword>
<dbReference type="GO" id="GO:0016740">
    <property type="term" value="F:transferase activity"/>
    <property type="evidence" value="ECO:0007669"/>
    <property type="project" value="UniProtKB-KW"/>
</dbReference>
<dbReference type="InterPro" id="IPR029055">
    <property type="entry name" value="Ntn_hydrolases_N"/>
</dbReference>
<dbReference type="InterPro" id="IPR043138">
    <property type="entry name" value="GGT_lsub"/>
</dbReference>
<dbReference type="RefSeq" id="WP_107662172.1">
    <property type="nucleotide sequence ID" value="NZ_PZKG01000003.1"/>
</dbReference>
<dbReference type="Gene3D" id="3.60.20.40">
    <property type="match status" value="1"/>
</dbReference>
<proteinExistence type="predicted"/>
<dbReference type="PANTHER" id="PTHR43881">
    <property type="entry name" value="GAMMA-GLUTAMYLTRANSPEPTIDASE (AFU_ORTHOLOGUE AFUA_4G13580)"/>
    <property type="match status" value="1"/>
</dbReference>
<protein>
    <submittedName>
        <fullName evidence="1">Gamma-glutamyltransferase</fullName>
    </submittedName>
</protein>
<dbReference type="PANTHER" id="PTHR43881:SF1">
    <property type="entry name" value="GAMMA-GLUTAMYLTRANSPEPTIDASE (AFU_ORTHOLOGUE AFUA_4G13580)"/>
    <property type="match status" value="1"/>
</dbReference>
<sequence length="525" mass="55276">MRDFQMPGRSAVFACNGMAATSHPLASKVMIDTLQEGGNAVDAAIAGAVLLGICEPQMTGIGGDCFVLLKPAGDERIVALNGSGRAPAGLSAAALRDRGLGAMPIRGIESVTVPGAMDAFCRLAADWGRLGLARSLAPAIHYAEEGVPVAPRAAYDWAEAEADLQGAAREFYLLNGRAPQPGQMFRAPGQAEVLRRVAAQGRAGFYEGEVAEDMVTSLRALGGSHTLQDFAATACDYVDAVSGPYKGVDLVEHPPNGQGATAILMLNILSHFDLAALDPFGAERAHLEAEATKLAYDARNRFIADANHTSRLEHMLAPETAAKLAALIDPKRAMAAAAPLTEAVHRDTVYVTVVDRDRMAVSLIYSVYWSFGACLASSKFGVGFQNRGAGFSLEQGHPNEAAGGKRPMHTIIPGMLRKEGRLTMPFGVMGGSYQPAGHVRFMTNMIDYGLHPQAAIDAPRSFAAPEGMKVENGYAEAVKAQLTEMGHKVIPPEEPIGGAQAILIGEDGVLQGASDPRKDGCALGY</sequence>
<dbReference type="Proteomes" id="UP000241010">
    <property type="component" value="Unassembled WGS sequence"/>
</dbReference>
<comment type="caution">
    <text evidence="1">The sequence shown here is derived from an EMBL/GenBank/DDBJ whole genome shotgun (WGS) entry which is preliminary data.</text>
</comment>
<accession>A0A2T4K081</accession>
<name>A0A2T4K081_9RHOB</name>
<evidence type="ECO:0000313" key="2">
    <source>
        <dbReference type="Proteomes" id="UP000241010"/>
    </source>
</evidence>
<gene>
    <name evidence="1" type="ORF">C5F48_01405</name>
</gene>